<accession>A0A7C2BLQ8</accession>
<reference evidence="1" key="1">
    <citation type="journal article" date="2020" name="mSystems">
        <title>Genome- and Community-Level Interaction Insights into Carbon Utilization and Element Cycling Functions of Hydrothermarchaeota in Hydrothermal Sediment.</title>
        <authorList>
            <person name="Zhou Z."/>
            <person name="Liu Y."/>
            <person name="Xu W."/>
            <person name="Pan J."/>
            <person name="Luo Z.H."/>
            <person name="Li M."/>
        </authorList>
    </citation>
    <scope>NUCLEOTIDE SEQUENCE [LARGE SCALE GENOMIC DNA]</scope>
    <source>
        <strain evidence="1">SpSt-23</strain>
    </source>
</reference>
<gene>
    <name evidence="1" type="ORF">ENP55_07300</name>
</gene>
<sequence>MRKGVEMYIVLYSPTGIHKVVEFLKTMYLVDGFTPVIVKPIGAAAQIGVPEAHKIAYKAGKPLIVLPELADVSRILGSNPVYYLSDEGEEKEFEEVFTYAENAAVVLNAGDVEPSRKELENVKTVWIKNFPKGLPATALSGVIVYNALLRKTTR</sequence>
<dbReference type="InterPro" id="IPR018665">
    <property type="entry name" value="DUF2122_RecB-nuclease-rel"/>
</dbReference>
<dbReference type="EMBL" id="DSJT01000045">
    <property type="protein sequence ID" value="HEF88050.1"/>
    <property type="molecule type" value="Genomic_DNA"/>
</dbReference>
<dbReference type="Pfam" id="PF09895">
    <property type="entry name" value="DUF2122"/>
    <property type="match status" value="1"/>
</dbReference>
<name>A0A7C2BLQ8_9CREN</name>
<protein>
    <submittedName>
        <fullName evidence="1">Recombinase RecB</fullName>
    </submittedName>
</protein>
<evidence type="ECO:0000313" key="1">
    <source>
        <dbReference type="EMBL" id="HEF88050.1"/>
    </source>
</evidence>
<comment type="caution">
    <text evidence="1">The sequence shown here is derived from an EMBL/GenBank/DDBJ whole genome shotgun (WGS) entry which is preliminary data.</text>
</comment>
<proteinExistence type="predicted"/>
<dbReference type="AlphaFoldDB" id="A0A7C2BLQ8"/>
<organism evidence="1">
    <name type="scientific">Thermosphaera aggregans</name>
    <dbReference type="NCBI Taxonomy" id="54254"/>
    <lineage>
        <taxon>Archaea</taxon>
        <taxon>Thermoproteota</taxon>
        <taxon>Thermoprotei</taxon>
        <taxon>Desulfurococcales</taxon>
        <taxon>Desulfurococcaceae</taxon>
        <taxon>Thermosphaera</taxon>
    </lineage>
</organism>